<dbReference type="CDD" id="cd00082">
    <property type="entry name" value="HisKA"/>
    <property type="match status" value="1"/>
</dbReference>
<dbReference type="PANTHER" id="PTHR43047:SF72">
    <property type="entry name" value="OSMOSENSING HISTIDINE PROTEIN KINASE SLN1"/>
    <property type="match status" value="1"/>
</dbReference>
<dbReference type="InterPro" id="IPR000014">
    <property type="entry name" value="PAS"/>
</dbReference>
<dbReference type="EC" id="2.7.13.3" evidence="3"/>
<dbReference type="Proteomes" id="UP001240447">
    <property type="component" value="Unassembled WGS sequence"/>
</dbReference>
<keyword evidence="9" id="KW-0812">Transmembrane</keyword>
<sequence length="729" mass="76728">MLRRTRSSTSRDDDPTSAWDSSPSPRAFALAVFVTVPTLSLVGAITLGFPGSDVSTNVSSGALVLAGLAATVSCLLRARRTTGRRRRGWNLIALAGVIVISGNVAASTVSGGFATGLANGLTDTTIALGLVVSAIALLHFTRVASRRNLTALTLDGTVAGAAVLIIASSVIYDPLLEQADGGFINGFTVLLIPVLDVIVATIAGIQALRAGRSDRLALGLIGAGYLAYMLDDLNYVVEQASAGYVFGTWTDLGWVAGYALIGLAAWAPSTTRGPRRIRRRTAEAFGTIIIFVILLSAGLVQALAADGPSTAGRVALWVVLVGAALGRELLQSQEIHDLRRGLEQRVTEQTASLRHWGEQTQALLDSVGDGIYGVDVRGRITFINRSAQTMLQLDDAVLGSAHAHDLFHAPKASGEPYPVESCYITEAIEHAITANSEEDVYLRADQTELAVEITASPILSRVDGTVSGAVVAFRDATERREVERMKDHFLSVVSHELRTPLTAIRGSLGLISSGALGDLPEEVSALTATAEESAERLGRLVNEIVDVERLASGNFVVNLAAHRAADLVAASLTELDGLVSASGIELVTGEIDGTVFADADRFSQVLTNLVGNAVKFSEPGSAITLTAVPDGDEVVFAVTDQGRGIPPERLEDIFERFRQVDSSDARLQGGTGLGLAITRAIITQLGGRVWAESQVGVGSTFRFTLQSATHADAEELECDCEGSCEHAAN</sequence>
<dbReference type="Pfam" id="PF13426">
    <property type="entry name" value="PAS_9"/>
    <property type="match status" value="1"/>
</dbReference>
<gene>
    <name evidence="11" type="ORF">J2S59_001588</name>
</gene>
<dbReference type="InterPro" id="IPR035965">
    <property type="entry name" value="PAS-like_dom_sf"/>
</dbReference>
<evidence type="ECO:0000256" key="6">
    <source>
        <dbReference type="ARBA" id="ARBA00022777"/>
    </source>
</evidence>
<evidence type="ECO:0000256" key="1">
    <source>
        <dbReference type="ARBA" id="ARBA00000085"/>
    </source>
</evidence>
<evidence type="ECO:0000256" key="4">
    <source>
        <dbReference type="ARBA" id="ARBA00022553"/>
    </source>
</evidence>
<dbReference type="Gene3D" id="3.30.565.10">
    <property type="entry name" value="Histidine kinase-like ATPase, C-terminal domain"/>
    <property type="match status" value="1"/>
</dbReference>
<feature type="transmembrane region" description="Helical" evidence="9">
    <location>
        <begin position="152"/>
        <end position="172"/>
    </location>
</feature>
<feature type="transmembrane region" description="Helical" evidence="9">
    <location>
        <begin position="284"/>
        <end position="304"/>
    </location>
</feature>
<keyword evidence="7" id="KW-0902">Two-component regulatory system</keyword>
<dbReference type="InterPro" id="IPR003661">
    <property type="entry name" value="HisK_dim/P_dom"/>
</dbReference>
<evidence type="ECO:0000256" key="8">
    <source>
        <dbReference type="SAM" id="MobiDB-lite"/>
    </source>
</evidence>
<comment type="catalytic activity">
    <reaction evidence="1">
        <text>ATP + protein L-histidine = ADP + protein N-phospho-L-histidine.</text>
        <dbReference type="EC" id="2.7.13.3"/>
    </reaction>
</comment>
<dbReference type="SUPFAM" id="SSF55785">
    <property type="entry name" value="PYP-like sensor domain (PAS domain)"/>
    <property type="match status" value="1"/>
</dbReference>
<feature type="domain" description="Histidine kinase" evidence="10">
    <location>
        <begin position="492"/>
        <end position="709"/>
    </location>
</feature>
<dbReference type="SMART" id="SM00388">
    <property type="entry name" value="HisKA"/>
    <property type="match status" value="1"/>
</dbReference>
<evidence type="ECO:0000256" key="9">
    <source>
        <dbReference type="SAM" id="Phobius"/>
    </source>
</evidence>
<keyword evidence="9" id="KW-1133">Transmembrane helix</keyword>
<dbReference type="PRINTS" id="PR00344">
    <property type="entry name" value="BCTRLSENSOR"/>
</dbReference>
<feature type="transmembrane region" description="Helical" evidence="9">
    <location>
        <begin position="61"/>
        <end position="79"/>
    </location>
</feature>
<dbReference type="NCBIfam" id="TIGR00229">
    <property type="entry name" value="sensory_box"/>
    <property type="match status" value="1"/>
</dbReference>
<protein>
    <recommendedName>
        <fullName evidence="3">histidine kinase</fullName>
        <ecNumber evidence="3">2.7.13.3</ecNumber>
    </recommendedName>
</protein>
<keyword evidence="6" id="KW-0418">Kinase</keyword>
<reference evidence="11 12" key="1">
    <citation type="submission" date="2023-07" db="EMBL/GenBank/DDBJ databases">
        <title>Sequencing the genomes of 1000 actinobacteria strains.</title>
        <authorList>
            <person name="Klenk H.-P."/>
        </authorList>
    </citation>
    <scope>NUCLEOTIDE SEQUENCE [LARGE SCALE GENOMIC DNA]</scope>
    <source>
        <strain evidence="11 12">GD13</strain>
    </source>
</reference>
<dbReference type="SUPFAM" id="SSF55874">
    <property type="entry name" value="ATPase domain of HSP90 chaperone/DNA topoisomerase II/histidine kinase"/>
    <property type="match status" value="1"/>
</dbReference>
<evidence type="ECO:0000256" key="3">
    <source>
        <dbReference type="ARBA" id="ARBA00012438"/>
    </source>
</evidence>
<feature type="transmembrane region" description="Helical" evidence="9">
    <location>
        <begin position="120"/>
        <end position="140"/>
    </location>
</feature>
<dbReference type="Pfam" id="PF02518">
    <property type="entry name" value="HATPase_c"/>
    <property type="match status" value="1"/>
</dbReference>
<keyword evidence="4" id="KW-0597">Phosphoprotein</keyword>
<evidence type="ECO:0000256" key="2">
    <source>
        <dbReference type="ARBA" id="ARBA00004236"/>
    </source>
</evidence>
<accession>A0ABT9NMX6</accession>
<feature type="transmembrane region" description="Helical" evidence="9">
    <location>
        <begin position="217"/>
        <end position="237"/>
    </location>
</feature>
<dbReference type="PROSITE" id="PS50109">
    <property type="entry name" value="HIS_KIN"/>
    <property type="match status" value="1"/>
</dbReference>
<dbReference type="CDD" id="cd00130">
    <property type="entry name" value="PAS"/>
    <property type="match status" value="1"/>
</dbReference>
<comment type="subcellular location">
    <subcellularLocation>
        <location evidence="2">Cell membrane</location>
    </subcellularLocation>
</comment>
<feature type="transmembrane region" description="Helical" evidence="9">
    <location>
        <begin position="243"/>
        <end position="263"/>
    </location>
</feature>
<keyword evidence="5" id="KW-0808">Transferase</keyword>
<proteinExistence type="predicted"/>
<dbReference type="EMBL" id="JAUSQM010000001">
    <property type="protein sequence ID" value="MDP9821779.1"/>
    <property type="molecule type" value="Genomic_DNA"/>
</dbReference>
<dbReference type="InterPro" id="IPR004358">
    <property type="entry name" value="Sig_transdc_His_kin-like_C"/>
</dbReference>
<keyword evidence="12" id="KW-1185">Reference proteome</keyword>
<dbReference type="Gene3D" id="1.10.287.130">
    <property type="match status" value="1"/>
</dbReference>
<dbReference type="InterPro" id="IPR005467">
    <property type="entry name" value="His_kinase_dom"/>
</dbReference>
<dbReference type="Gene3D" id="3.30.450.20">
    <property type="entry name" value="PAS domain"/>
    <property type="match status" value="1"/>
</dbReference>
<feature type="transmembrane region" description="Helical" evidence="9">
    <location>
        <begin position="91"/>
        <end position="114"/>
    </location>
</feature>
<keyword evidence="9" id="KW-0472">Membrane</keyword>
<evidence type="ECO:0000313" key="12">
    <source>
        <dbReference type="Proteomes" id="UP001240447"/>
    </source>
</evidence>
<dbReference type="SUPFAM" id="SSF47384">
    <property type="entry name" value="Homodimeric domain of signal transducing histidine kinase"/>
    <property type="match status" value="1"/>
</dbReference>
<evidence type="ECO:0000256" key="5">
    <source>
        <dbReference type="ARBA" id="ARBA00022679"/>
    </source>
</evidence>
<dbReference type="CDD" id="cd16922">
    <property type="entry name" value="HATPase_EvgS-ArcB-TorS-like"/>
    <property type="match status" value="1"/>
</dbReference>
<dbReference type="PANTHER" id="PTHR43047">
    <property type="entry name" value="TWO-COMPONENT HISTIDINE PROTEIN KINASE"/>
    <property type="match status" value="1"/>
</dbReference>
<dbReference type="SMART" id="SM00387">
    <property type="entry name" value="HATPase_c"/>
    <property type="match status" value="1"/>
</dbReference>
<dbReference type="InterPro" id="IPR036097">
    <property type="entry name" value="HisK_dim/P_sf"/>
</dbReference>
<dbReference type="InterPro" id="IPR036890">
    <property type="entry name" value="HATPase_C_sf"/>
</dbReference>
<dbReference type="RefSeq" id="WP_306824990.1">
    <property type="nucleotide sequence ID" value="NZ_JAUSQM010000001.1"/>
</dbReference>
<organism evidence="11 12">
    <name type="scientific">Nocardioides massiliensis</name>
    <dbReference type="NCBI Taxonomy" id="1325935"/>
    <lineage>
        <taxon>Bacteria</taxon>
        <taxon>Bacillati</taxon>
        <taxon>Actinomycetota</taxon>
        <taxon>Actinomycetes</taxon>
        <taxon>Propionibacteriales</taxon>
        <taxon>Nocardioidaceae</taxon>
        <taxon>Nocardioides</taxon>
    </lineage>
</organism>
<evidence type="ECO:0000256" key="7">
    <source>
        <dbReference type="ARBA" id="ARBA00023012"/>
    </source>
</evidence>
<name>A0ABT9NMX6_9ACTN</name>
<dbReference type="InterPro" id="IPR003594">
    <property type="entry name" value="HATPase_dom"/>
</dbReference>
<feature type="transmembrane region" description="Helical" evidence="9">
    <location>
        <begin position="184"/>
        <end position="205"/>
    </location>
</feature>
<evidence type="ECO:0000313" key="11">
    <source>
        <dbReference type="EMBL" id="MDP9821779.1"/>
    </source>
</evidence>
<dbReference type="Pfam" id="PF00512">
    <property type="entry name" value="HisKA"/>
    <property type="match status" value="1"/>
</dbReference>
<evidence type="ECO:0000259" key="10">
    <source>
        <dbReference type="PROSITE" id="PS50109"/>
    </source>
</evidence>
<feature type="region of interest" description="Disordered" evidence="8">
    <location>
        <begin position="1"/>
        <end position="22"/>
    </location>
</feature>
<feature type="transmembrane region" description="Helical" evidence="9">
    <location>
        <begin position="27"/>
        <end position="49"/>
    </location>
</feature>
<comment type="caution">
    <text evidence="11">The sequence shown here is derived from an EMBL/GenBank/DDBJ whole genome shotgun (WGS) entry which is preliminary data.</text>
</comment>